<evidence type="ECO:0000313" key="3">
    <source>
        <dbReference type="EMBL" id="KAK7843456.1"/>
    </source>
</evidence>
<accession>A0AAW0KZH5</accession>
<feature type="transmembrane region" description="Helical" evidence="1">
    <location>
        <begin position="95"/>
        <end position="116"/>
    </location>
</feature>
<dbReference type="AlphaFoldDB" id="A0AAW0KZH5"/>
<dbReference type="Proteomes" id="UP000237347">
    <property type="component" value="Unassembled WGS sequence"/>
</dbReference>
<proteinExistence type="predicted"/>
<dbReference type="EMBL" id="PKMF04000204">
    <property type="protein sequence ID" value="KAK7843456.1"/>
    <property type="molecule type" value="Genomic_DNA"/>
</dbReference>
<keyword evidence="4" id="KW-1185">Reference proteome</keyword>
<keyword evidence="1" id="KW-0472">Membrane</keyword>
<comment type="caution">
    <text evidence="3">The sequence shown here is derived from an EMBL/GenBank/DDBJ whole genome shotgun (WGS) entry which is preliminary data.</text>
</comment>
<organism evidence="3 4">
    <name type="scientific">Quercus suber</name>
    <name type="common">Cork oak</name>
    <dbReference type="NCBI Taxonomy" id="58331"/>
    <lineage>
        <taxon>Eukaryota</taxon>
        <taxon>Viridiplantae</taxon>
        <taxon>Streptophyta</taxon>
        <taxon>Embryophyta</taxon>
        <taxon>Tracheophyta</taxon>
        <taxon>Spermatophyta</taxon>
        <taxon>Magnoliopsida</taxon>
        <taxon>eudicotyledons</taxon>
        <taxon>Gunneridae</taxon>
        <taxon>Pentapetalae</taxon>
        <taxon>rosids</taxon>
        <taxon>fabids</taxon>
        <taxon>Fagales</taxon>
        <taxon>Fagaceae</taxon>
        <taxon>Quercus</taxon>
    </lineage>
</organism>
<reference evidence="3 4" key="1">
    <citation type="journal article" date="2018" name="Sci. Data">
        <title>The draft genome sequence of cork oak.</title>
        <authorList>
            <person name="Ramos A.M."/>
            <person name="Usie A."/>
            <person name="Barbosa P."/>
            <person name="Barros P.M."/>
            <person name="Capote T."/>
            <person name="Chaves I."/>
            <person name="Simoes F."/>
            <person name="Abreu I."/>
            <person name="Carrasquinho I."/>
            <person name="Faro C."/>
            <person name="Guimaraes J.B."/>
            <person name="Mendonca D."/>
            <person name="Nobrega F."/>
            <person name="Rodrigues L."/>
            <person name="Saibo N.J.M."/>
            <person name="Varela M.C."/>
            <person name="Egas C."/>
            <person name="Matos J."/>
            <person name="Miguel C.M."/>
            <person name="Oliveira M.M."/>
            <person name="Ricardo C.P."/>
            <person name="Goncalves S."/>
        </authorList>
    </citation>
    <scope>NUCLEOTIDE SEQUENCE [LARGE SCALE GENOMIC DNA]</scope>
    <source>
        <strain evidence="4">cv. HL8</strain>
    </source>
</reference>
<dbReference type="Pfam" id="PF13456">
    <property type="entry name" value="RVT_3"/>
    <property type="match status" value="1"/>
</dbReference>
<keyword evidence="1" id="KW-0812">Transmembrane</keyword>
<dbReference type="GO" id="GO:0004523">
    <property type="term" value="F:RNA-DNA hybrid ribonuclease activity"/>
    <property type="evidence" value="ECO:0007669"/>
    <property type="project" value="InterPro"/>
</dbReference>
<dbReference type="InterPro" id="IPR002156">
    <property type="entry name" value="RNaseH_domain"/>
</dbReference>
<evidence type="ECO:0000259" key="2">
    <source>
        <dbReference type="Pfam" id="PF13456"/>
    </source>
</evidence>
<dbReference type="GO" id="GO:0003676">
    <property type="term" value="F:nucleic acid binding"/>
    <property type="evidence" value="ECO:0007669"/>
    <property type="project" value="InterPro"/>
</dbReference>
<feature type="domain" description="RNase H type-1" evidence="2">
    <location>
        <begin position="3"/>
        <end position="32"/>
    </location>
</feature>
<name>A0AAW0KZH5_QUESU</name>
<evidence type="ECO:0000313" key="4">
    <source>
        <dbReference type="Proteomes" id="UP000237347"/>
    </source>
</evidence>
<gene>
    <name evidence="3" type="ORF">CFP56_012597</name>
</gene>
<evidence type="ECO:0000256" key="1">
    <source>
        <dbReference type="SAM" id="Phobius"/>
    </source>
</evidence>
<protein>
    <recommendedName>
        <fullName evidence="2">RNase H type-1 domain-containing protein</fullName>
    </recommendedName>
</protein>
<keyword evidence="1" id="KW-1133">Transmembrane helix</keyword>
<sequence length="147" mass="16822">MDYQNLLQGFEECIVQHTYREGNRVADVLAKMGSYQSDKFFIHYHFAPPNPETSFLLALDNMNVLTARRLATHKPPSSYWFGLVRKLFKFQSFRFYYYTAGSGGAVPTILATRFLLLGEENLLEVRSAREVLGVPTISAQSRIAPFF</sequence>